<accession>A0A7R9PTC6</accession>
<evidence type="ECO:0000313" key="2">
    <source>
        <dbReference type="Proteomes" id="UP000759131"/>
    </source>
</evidence>
<sequence>MGSSIQCNQLLYHLMGKSSKRSHPLDTTEDQRDIDDDSALCGSDLSSNVHKMVKFEDNCHLLKTLMNVSNETMLTHPPQPLNKRLNTYSSRSRNGKYELKIVSQPEEQHRPNLKTQKLSNNGHKPSADVYKKCIFCQSNYRFLKWCFLPRGSSVSEL</sequence>
<dbReference type="AlphaFoldDB" id="A0A7R9PTC6"/>
<name>A0A7R9PTC6_9ACAR</name>
<dbReference type="EMBL" id="OC854585">
    <property type="protein sequence ID" value="CAD7619564.1"/>
    <property type="molecule type" value="Genomic_DNA"/>
</dbReference>
<proteinExistence type="predicted"/>
<reference evidence="1" key="1">
    <citation type="submission" date="2020-11" db="EMBL/GenBank/DDBJ databases">
        <authorList>
            <person name="Tran Van P."/>
        </authorList>
    </citation>
    <scope>NUCLEOTIDE SEQUENCE</scope>
</reference>
<keyword evidence="2" id="KW-1185">Reference proteome</keyword>
<dbReference type="EMBL" id="CAJPIZ010000010">
    <property type="protein sequence ID" value="CAG2099994.1"/>
    <property type="molecule type" value="Genomic_DNA"/>
</dbReference>
<organism evidence="1">
    <name type="scientific">Medioppia subpectinata</name>
    <dbReference type="NCBI Taxonomy" id="1979941"/>
    <lineage>
        <taxon>Eukaryota</taxon>
        <taxon>Metazoa</taxon>
        <taxon>Ecdysozoa</taxon>
        <taxon>Arthropoda</taxon>
        <taxon>Chelicerata</taxon>
        <taxon>Arachnida</taxon>
        <taxon>Acari</taxon>
        <taxon>Acariformes</taxon>
        <taxon>Sarcoptiformes</taxon>
        <taxon>Oribatida</taxon>
        <taxon>Brachypylina</taxon>
        <taxon>Oppioidea</taxon>
        <taxon>Oppiidae</taxon>
        <taxon>Medioppia</taxon>
    </lineage>
</organism>
<dbReference type="Proteomes" id="UP000759131">
    <property type="component" value="Unassembled WGS sequence"/>
</dbReference>
<protein>
    <submittedName>
        <fullName evidence="1">Uncharacterized protein</fullName>
    </submittedName>
</protein>
<evidence type="ECO:0000313" key="1">
    <source>
        <dbReference type="EMBL" id="CAD7619564.1"/>
    </source>
</evidence>
<gene>
    <name evidence="1" type="ORF">OSB1V03_LOCUS65</name>
</gene>